<dbReference type="FunFam" id="3.40.1480.10:FF:000002">
    <property type="entry name" value="Glycerate kinase"/>
    <property type="match status" value="1"/>
</dbReference>
<protein>
    <submittedName>
        <fullName evidence="7">Glycerate kinase</fullName>
    </submittedName>
</protein>
<feature type="domain" description="MOFRL" evidence="5">
    <location>
        <begin position="328"/>
        <end position="433"/>
    </location>
</feature>
<dbReference type="Proteomes" id="UP000320766">
    <property type="component" value="Unassembled WGS sequence"/>
</dbReference>
<keyword evidence="2" id="KW-0547">Nucleotide-binding</keyword>
<evidence type="ECO:0000259" key="6">
    <source>
        <dbReference type="Pfam" id="PF13660"/>
    </source>
</evidence>
<evidence type="ECO:0000256" key="4">
    <source>
        <dbReference type="ARBA" id="ARBA00022840"/>
    </source>
</evidence>
<dbReference type="Pfam" id="PF13660">
    <property type="entry name" value="DUF4147"/>
    <property type="match status" value="1"/>
</dbReference>
<sequence length="440" mass="46918">MSEVDLRKDAMEIFLASIRAVDPIISVKEHVSLEGDILRVGTNSYDLSNYDGIYVIGCGKAAAPMGRALEDILGDRIDGGTINVKYGHITPLKIIKVNEAGHPIPDDAGVEGTREILNMLDGLGERDLVMSVISGGGSALLSIPKDGISLDTEQRITKMLLDCGASIDEMNTLRKHISGVKGGELVRVAYPATVISLILSDVVGDRMDVIASGPTVPDESTYADCMKIIDKYDLKLPVPAMDKIKRGVEGLVDETPKRDNKIFNRTYNIIVGKNMMALKAAEQKAKECGYNTLILSSSIEGETRDVAFVHAAIAKEIRASGNPIEAPACVISGGETTVTIKGDGKGGRNQEFVLASAMKIDGMEDVVILSGGTDGSDGPTDATGAIADGSSIDRGNKKNLDSTKYLQDNDSYHFFESLGDLIKTGPTNTNVMDVRLLLIG</sequence>
<dbReference type="Gene3D" id="3.40.50.10180">
    <property type="entry name" value="Glycerate kinase, MOFRL-like N-terminal domain"/>
    <property type="match status" value="1"/>
</dbReference>
<dbReference type="InterPro" id="IPR025286">
    <property type="entry name" value="MOFRL_assoc_dom"/>
</dbReference>
<dbReference type="InterPro" id="IPR037035">
    <property type="entry name" value="GK-like_C_sf"/>
</dbReference>
<keyword evidence="3 7" id="KW-0418">Kinase</keyword>
<evidence type="ECO:0000313" key="7">
    <source>
        <dbReference type="EMBL" id="RZN73320.1"/>
    </source>
</evidence>
<dbReference type="PANTHER" id="PTHR12227:SF0">
    <property type="entry name" value="GLYCERATE KINASE"/>
    <property type="match status" value="1"/>
</dbReference>
<dbReference type="PANTHER" id="PTHR12227">
    <property type="entry name" value="GLYCERATE KINASE"/>
    <property type="match status" value="1"/>
</dbReference>
<dbReference type="GO" id="GO:0005524">
    <property type="term" value="F:ATP binding"/>
    <property type="evidence" value="ECO:0007669"/>
    <property type="project" value="UniProtKB-KW"/>
</dbReference>
<dbReference type="InterPro" id="IPR039760">
    <property type="entry name" value="MOFRL_protein"/>
</dbReference>
<dbReference type="Pfam" id="PF05161">
    <property type="entry name" value="MOFRL"/>
    <property type="match status" value="1"/>
</dbReference>
<dbReference type="AlphaFoldDB" id="A0A520KYS4"/>
<comment type="caution">
    <text evidence="7">The sequence shown here is derived from an EMBL/GenBank/DDBJ whole genome shotgun (WGS) entry which is preliminary data.</text>
</comment>
<dbReference type="FunFam" id="3.40.50.10180:FF:000001">
    <property type="entry name" value="Glycerate kinase"/>
    <property type="match status" value="1"/>
</dbReference>
<evidence type="ECO:0000259" key="5">
    <source>
        <dbReference type="Pfam" id="PF05161"/>
    </source>
</evidence>
<accession>A0A520KYS4</accession>
<dbReference type="GO" id="GO:0005737">
    <property type="term" value="C:cytoplasm"/>
    <property type="evidence" value="ECO:0007669"/>
    <property type="project" value="TreeGrafter"/>
</dbReference>
<dbReference type="Gene3D" id="3.40.1480.10">
    <property type="entry name" value="MOFRL domain"/>
    <property type="match status" value="1"/>
</dbReference>
<gene>
    <name evidence="7" type="ORF">EF807_00765</name>
</gene>
<dbReference type="EMBL" id="RXIL01000013">
    <property type="protein sequence ID" value="RZN73320.1"/>
    <property type="molecule type" value="Genomic_DNA"/>
</dbReference>
<evidence type="ECO:0000256" key="1">
    <source>
        <dbReference type="ARBA" id="ARBA00022679"/>
    </source>
</evidence>
<keyword evidence="4" id="KW-0067">ATP-binding</keyword>
<dbReference type="GO" id="GO:0008887">
    <property type="term" value="F:glycerate kinase activity"/>
    <property type="evidence" value="ECO:0007669"/>
    <property type="project" value="InterPro"/>
</dbReference>
<organism evidence="7 8">
    <name type="scientific">Candidatus Methanolliviera hydrocarbonicum</name>
    <dbReference type="NCBI Taxonomy" id="2491085"/>
    <lineage>
        <taxon>Archaea</taxon>
        <taxon>Methanobacteriati</taxon>
        <taxon>Methanobacteriota</taxon>
        <taxon>Candidatus Methanoliparia</taxon>
        <taxon>Candidatus Methanoliparales</taxon>
        <taxon>Candidatus Methanollivieraceae</taxon>
        <taxon>Candidatus Methanolliviera</taxon>
    </lineage>
</organism>
<evidence type="ECO:0000313" key="8">
    <source>
        <dbReference type="Proteomes" id="UP000320766"/>
    </source>
</evidence>
<dbReference type="InterPro" id="IPR007835">
    <property type="entry name" value="MOFRL"/>
</dbReference>
<name>A0A520KYS4_9EURY</name>
<evidence type="ECO:0000256" key="3">
    <source>
        <dbReference type="ARBA" id="ARBA00022777"/>
    </source>
</evidence>
<evidence type="ECO:0000256" key="2">
    <source>
        <dbReference type="ARBA" id="ARBA00022741"/>
    </source>
</evidence>
<proteinExistence type="predicted"/>
<keyword evidence="1" id="KW-0808">Transferase</keyword>
<dbReference type="SUPFAM" id="SSF82544">
    <property type="entry name" value="GckA/TtuD-like"/>
    <property type="match status" value="1"/>
</dbReference>
<feature type="domain" description="MOFRL-associated" evidence="6">
    <location>
        <begin position="10"/>
        <end position="238"/>
    </location>
</feature>
<reference evidence="7 8" key="1">
    <citation type="journal article" date="2019" name="Nat. Microbiol.">
        <title>Wide diversity of methane and short-chain alkane metabolisms in uncultured archaea.</title>
        <authorList>
            <person name="Borrel G."/>
            <person name="Adam P.S."/>
            <person name="McKay L.J."/>
            <person name="Chen L.X."/>
            <person name="Sierra-Garcia I.N."/>
            <person name="Sieber C.M."/>
            <person name="Letourneur Q."/>
            <person name="Ghozlane A."/>
            <person name="Andersen G.L."/>
            <person name="Li W.J."/>
            <person name="Hallam S.J."/>
            <person name="Muyzer G."/>
            <person name="de Oliveira V.M."/>
            <person name="Inskeep W.P."/>
            <person name="Banfield J.F."/>
            <person name="Gribaldo S."/>
        </authorList>
    </citation>
    <scope>NUCLEOTIDE SEQUENCE [LARGE SCALE GENOMIC DNA]</scope>
    <source>
        <strain evidence="7">NM1b</strain>
    </source>
</reference>
<dbReference type="InterPro" id="IPR038614">
    <property type="entry name" value="GK_N_sf"/>
</dbReference>